<dbReference type="NCBIfam" id="TIGR02532">
    <property type="entry name" value="IV_pilin_GFxxxE"/>
    <property type="match status" value="1"/>
</dbReference>
<dbReference type="AlphaFoldDB" id="A0A1E5E4Y2"/>
<organism evidence="1 2">
    <name type="scientific">Vibrio rumoiensis 1S-45</name>
    <dbReference type="NCBI Taxonomy" id="1188252"/>
    <lineage>
        <taxon>Bacteria</taxon>
        <taxon>Pseudomonadati</taxon>
        <taxon>Pseudomonadota</taxon>
        <taxon>Gammaproteobacteria</taxon>
        <taxon>Vibrionales</taxon>
        <taxon>Vibrionaceae</taxon>
        <taxon>Vibrio</taxon>
    </lineage>
</organism>
<dbReference type="Pfam" id="PF07963">
    <property type="entry name" value="N_methyl"/>
    <property type="match status" value="1"/>
</dbReference>
<gene>
    <name evidence="1" type="ORF">A1QC_05925</name>
</gene>
<sequence>MLKSKGFTLIELVVVIVILGILAVTAAPKFLNLQDDARVSTLKALSGAINSATGIVFGKSAVAGIDSQESGSVDGIAVIYGYPEATFENLTKFVDGVEDANWQVYLEAADCGVTGCVMLGYPGQDITKPESLCVVGYFSSGYTALGSDVFMTARSYFIGEECGGMPIFEVPFIGG</sequence>
<dbReference type="Proteomes" id="UP000094070">
    <property type="component" value="Unassembled WGS sequence"/>
</dbReference>
<protein>
    <recommendedName>
        <fullName evidence="3">MSHA biogenesis protein MshA</fullName>
    </recommendedName>
</protein>
<dbReference type="InterPro" id="IPR012902">
    <property type="entry name" value="N_methyl_site"/>
</dbReference>
<name>A0A1E5E4Y2_9VIBR</name>
<keyword evidence="2" id="KW-1185">Reference proteome</keyword>
<reference evidence="1 2" key="1">
    <citation type="journal article" date="2012" name="Science">
        <title>Ecological populations of bacteria act as socially cohesive units of antibiotic production and resistance.</title>
        <authorList>
            <person name="Cordero O.X."/>
            <person name="Wildschutte H."/>
            <person name="Kirkup B."/>
            <person name="Proehl S."/>
            <person name="Ngo L."/>
            <person name="Hussain F."/>
            <person name="Le Roux F."/>
            <person name="Mincer T."/>
            <person name="Polz M.F."/>
        </authorList>
    </citation>
    <scope>NUCLEOTIDE SEQUENCE [LARGE SCALE GENOMIC DNA]</scope>
    <source>
        <strain evidence="1 2">1S-45</strain>
    </source>
</reference>
<comment type="caution">
    <text evidence="1">The sequence shown here is derived from an EMBL/GenBank/DDBJ whole genome shotgun (WGS) entry which is preliminary data.</text>
</comment>
<proteinExistence type="predicted"/>
<dbReference type="RefSeq" id="WP_017025508.1">
    <property type="nucleotide sequence ID" value="NZ_AJYK02000024.1"/>
</dbReference>
<dbReference type="EMBL" id="AJYK02000024">
    <property type="protein sequence ID" value="OEF28177.1"/>
    <property type="molecule type" value="Genomic_DNA"/>
</dbReference>
<dbReference type="Gene3D" id="3.30.700.10">
    <property type="entry name" value="Glycoprotein, Type 4 Pilin"/>
    <property type="match status" value="1"/>
</dbReference>
<dbReference type="OrthoDB" id="5902365at2"/>
<accession>A0A1E5E4Y2</accession>
<dbReference type="eggNOG" id="COG2165">
    <property type="taxonomic scope" value="Bacteria"/>
</dbReference>
<evidence type="ECO:0000313" key="1">
    <source>
        <dbReference type="EMBL" id="OEF28177.1"/>
    </source>
</evidence>
<dbReference type="InterPro" id="IPR045584">
    <property type="entry name" value="Pilin-like"/>
</dbReference>
<evidence type="ECO:0000313" key="2">
    <source>
        <dbReference type="Proteomes" id="UP000094070"/>
    </source>
</evidence>
<dbReference type="PROSITE" id="PS00409">
    <property type="entry name" value="PROKAR_NTER_METHYL"/>
    <property type="match status" value="1"/>
</dbReference>
<dbReference type="SUPFAM" id="SSF54523">
    <property type="entry name" value="Pili subunits"/>
    <property type="match status" value="1"/>
</dbReference>
<dbReference type="STRING" id="1188252.A1QC_05925"/>
<evidence type="ECO:0008006" key="3">
    <source>
        <dbReference type="Google" id="ProtNLM"/>
    </source>
</evidence>